<dbReference type="SUPFAM" id="SSF53822">
    <property type="entry name" value="Periplasmic binding protein-like I"/>
    <property type="match status" value="1"/>
</dbReference>
<name>A0A9W6KQC2_9ACTN</name>
<dbReference type="Gene3D" id="3.40.50.2300">
    <property type="match status" value="1"/>
</dbReference>
<sequence>MQAFTAKHHEPPGRYAAGAYDAAQLLLGIIGQRVMTRGGVQESLWHGPFTLMQGRFAFTGTGDLDRASIAVNVYRRGTDSTGRSGMLPLTAIRFS</sequence>
<protein>
    <submittedName>
        <fullName evidence="1">Uncharacterized protein</fullName>
    </submittedName>
</protein>
<dbReference type="AlphaFoldDB" id="A0A9W6KQC2"/>
<dbReference type="RefSeq" id="WP_261964366.1">
    <property type="nucleotide sequence ID" value="NZ_BAAAXA010000001.1"/>
</dbReference>
<dbReference type="EMBL" id="BSFP01000060">
    <property type="protein sequence ID" value="GLL05603.1"/>
    <property type="molecule type" value="Genomic_DNA"/>
</dbReference>
<proteinExistence type="predicted"/>
<evidence type="ECO:0000313" key="2">
    <source>
        <dbReference type="Proteomes" id="UP001143480"/>
    </source>
</evidence>
<accession>A0A9W6KQC2</accession>
<comment type="caution">
    <text evidence="1">The sequence shown here is derived from an EMBL/GenBank/DDBJ whole genome shotgun (WGS) entry which is preliminary data.</text>
</comment>
<reference evidence="1" key="1">
    <citation type="journal article" date="2014" name="Int. J. Syst. Evol. Microbiol.">
        <title>Complete genome sequence of Corynebacterium casei LMG S-19264T (=DSM 44701T), isolated from a smear-ripened cheese.</title>
        <authorList>
            <consortium name="US DOE Joint Genome Institute (JGI-PGF)"/>
            <person name="Walter F."/>
            <person name="Albersmeier A."/>
            <person name="Kalinowski J."/>
            <person name="Ruckert C."/>
        </authorList>
    </citation>
    <scope>NUCLEOTIDE SEQUENCE</scope>
    <source>
        <strain evidence="1">VKM Ac-1321</strain>
    </source>
</reference>
<evidence type="ECO:0000313" key="1">
    <source>
        <dbReference type="EMBL" id="GLL05603.1"/>
    </source>
</evidence>
<gene>
    <name evidence="1" type="ORF">GCM10017581_073500</name>
</gene>
<reference evidence="1" key="2">
    <citation type="submission" date="2023-01" db="EMBL/GenBank/DDBJ databases">
        <authorList>
            <person name="Sun Q."/>
            <person name="Evtushenko L."/>
        </authorList>
    </citation>
    <scope>NUCLEOTIDE SEQUENCE</scope>
    <source>
        <strain evidence="1">VKM Ac-1321</strain>
    </source>
</reference>
<keyword evidence="2" id="KW-1185">Reference proteome</keyword>
<dbReference type="InterPro" id="IPR028082">
    <property type="entry name" value="Peripla_BP_I"/>
</dbReference>
<organism evidence="1 2">
    <name type="scientific">Dactylosporangium matsuzakiense</name>
    <dbReference type="NCBI Taxonomy" id="53360"/>
    <lineage>
        <taxon>Bacteria</taxon>
        <taxon>Bacillati</taxon>
        <taxon>Actinomycetota</taxon>
        <taxon>Actinomycetes</taxon>
        <taxon>Micromonosporales</taxon>
        <taxon>Micromonosporaceae</taxon>
        <taxon>Dactylosporangium</taxon>
    </lineage>
</organism>
<dbReference type="Proteomes" id="UP001143480">
    <property type="component" value="Unassembled WGS sequence"/>
</dbReference>